<gene>
    <name evidence="2" type="ORF">FOXG_22615</name>
</gene>
<feature type="domain" description="2EXR" evidence="1">
    <location>
        <begin position="16"/>
        <end position="75"/>
    </location>
</feature>
<dbReference type="EMBL" id="DS231734">
    <property type="protein sequence ID" value="KNB19632.1"/>
    <property type="molecule type" value="Genomic_DNA"/>
</dbReference>
<dbReference type="VEuPathDB" id="FungiDB:FOXG_22615"/>
<reference evidence="2" key="2">
    <citation type="journal article" date="2010" name="Nature">
        <title>Comparative genomics reveals mobile pathogenicity chromosomes in Fusarium.</title>
        <authorList>
            <person name="Ma L.J."/>
            <person name="van der Does H.C."/>
            <person name="Borkovich K.A."/>
            <person name="Coleman J.J."/>
            <person name="Daboussi M.J."/>
            <person name="Di Pietro A."/>
            <person name="Dufresne M."/>
            <person name="Freitag M."/>
            <person name="Grabherr M."/>
            <person name="Henrissat B."/>
            <person name="Houterman P.M."/>
            <person name="Kang S."/>
            <person name="Shim W.B."/>
            <person name="Woloshuk C."/>
            <person name="Xie X."/>
            <person name="Xu J.R."/>
            <person name="Antoniw J."/>
            <person name="Baker S.E."/>
            <person name="Bluhm B.H."/>
            <person name="Breakspear A."/>
            <person name="Brown D.W."/>
            <person name="Butchko R.A."/>
            <person name="Chapman S."/>
            <person name="Coulson R."/>
            <person name="Coutinho P.M."/>
            <person name="Danchin E.G."/>
            <person name="Diener A."/>
            <person name="Gale L.R."/>
            <person name="Gardiner D.M."/>
            <person name="Goff S."/>
            <person name="Hammond-Kosack K.E."/>
            <person name="Hilburn K."/>
            <person name="Hua-Van A."/>
            <person name="Jonkers W."/>
            <person name="Kazan K."/>
            <person name="Kodira C.D."/>
            <person name="Koehrsen M."/>
            <person name="Kumar L."/>
            <person name="Lee Y.H."/>
            <person name="Li L."/>
            <person name="Manners J.M."/>
            <person name="Miranda-Saavedra D."/>
            <person name="Mukherjee M."/>
            <person name="Park G."/>
            <person name="Park J."/>
            <person name="Park S.Y."/>
            <person name="Proctor R.H."/>
            <person name="Regev A."/>
            <person name="Ruiz-Roldan M.C."/>
            <person name="Sain D."/>
            <person name="Sakthikumar S."/>
            <person name="Sykes S."/>
            <person name="Schwartz D.C."/>
            <person name="Turgeon B.G."/>
            <person name="Wapinski I."/>
            <person name="Yoder O."/>
            <person name="Young S."/>
            <person name="Zeng Q."/>
            <person name="Zhou S."/>
            <person name="Galagan J."/>
            <person name="Cuomo C.A."/>
            <person name="Kistler H.C."/>
            <person name="Rep M."/>
        </authorList>
    </citation>
    <scope>NUCLEOTIDE SEQUENCE [LARGE SCALE GENOMIC DNA]</scope>
    <source>
        <strain evidence="2">4287</strain>
    </source>
</reference>
<organism evidence="2 3">
    <name type="scientific">Fusarium oxysporum f. sp. lycopersici (strain 4287 / CBS 123668 / FGSC 9935 / NRRL 34936)</name>
    <name type="common">Fusarium vascular wilt of tomato</name>
    <dbReference type="NCBI Taxonomy" id="426428"/>
    <lineage>
        <taxon>Eukaryota</taxon>
        <taxon>Fungi</taxon>
        <taxon>Dikarya</taxon>
        <taxon>Ascomycota</taxon>
        <taxon>Pezizomycotina</taxon>
        <taxon>Sordariomycetes</taxon>
        <taxon>Hypocreomycetidae</taxon>
        <taxon>Hypocreales</taxon>
        <taxon>Nectriaceae</taxon>
        <taxon>Fusarium</taxon>
        <taxon>Fusarium oxysporum species complex</taxon>
    </lineage>
</organism>
<sequence>MDPSKVASANGVLQTFSCFSRLPLEIREMIWECMISVERHLRIEDRFGKPTKIGSFSISWGVILSQVCSESRQVLSRIIAHQTAADGDGALINRHFSTVLLTTFDAPLLEIFSSLITDVDYIAIPRPTRGELQKLHQALQSRVTAGSRQIKSIYVVISSCIQDHFLRWPGNYPMTPPADFKVLTDDDNISLPCLKYTKLFLTGNGSSDFLYFMYSCWAHDQTAKDLRSTWGRLTSKDEIAAPVLKQALILTRAARGALNRLVAK</sequence>
<name>A0A0J9WVJ3_FUSO4</name>
<reference evidence="2" key="1">
    <citation type="submission" date="2007-04" db="EMBL/GenBank/DDBJ databases">
        <authorList>
            <consortium name="The Broad Institute Genome Sequencing Platform"/>
            <person name="Birren B."/>
            <person name="Lander E."/>
            <person name="Galagan J."/>
            <person name="Nusbaum C."/>
            <person name="Devon K."/>
            <person name="Ma L.-J."/>
            <person name="Jaffe D."/>
            <person name="Butler J."/>
            <person name="Alvarez P."/>
            <person name="Gnerre S."/>
            <person name="Grabherr M."/>
            <person name="Kleber M."/>
            <person name="Mauceli E."/>
            <person name="Brockman W."/>
            <person name="MacCallum I.A."/>
            <person name="Young S."/>
            <person name="LaButti K."/>
            <person name="DeCaprio D."/>
            <person name="Crawford M."/>
            <person name="Koehrsen M."/>
            <person name="Engels R."/>
            <person name="Montgomery P."/>
            <person name="Pearson M."/>
            <person name="Howarth C."/>
            <person name="Larson L."/>
            <person name="White J."/>
            <person name="O'Leary S."/>
            <person name="Kodira C."/>
            <person name="Zeng Q."/>
            <person name="Yandava C."/>
            <person name="Alvarado L."/>
            <person name="Kistler C."/>
            <person name="Shim W.-B."/>
            <person name="Kang S."/>
            <person name="Woloshuk C."/>
        </authorList>
    </citation>
    <scope>NUCLEOTIDE SEQUENCE</scope>
    <source>
        <strain evidence="2">4287</strain>
    </source>
</reference>
<dbReference type="PANTHER" id="PTHR35910">
    <property type="entry name" value="2EXR DOMAIN-CONTAINING PROTEIN"/>
    <property type="match status" value="1"/>
</dbReference>
<dbReference type="KEGG" id="fox:FOXG_22615"/>
<dbReference type="AlphaFoldDB" id="A0A0J9WVJ3"/>
<evidence type="ECO:0000313" key="3">
    <source>
        <dbReference type="Proteomes" id="UP000009097"/>
    </source>
</evidence>
<dbReference type="GeneID" id="28963321"/>
<dbReference type="Pfam" id="PF20150">
    <property type="entry name" value="2EXR"/>
    <property type="match status" value="1"/>
</dbReference>
<dbReference type="OrthoDB" id="3473305at2759"/>
<evidence type="ECO:0000259" key="1">
    <source>
        <dbReference type="Pfam" id="PF20150"/>
    </source>
</evidence>
<protein>
    <recommendedName>
        <fullName evidence="1">2EXR domain-containing protein</fullName>
    </recommendedName>
</protein>
<accession>A0A0J9WVJ3</accession>
<dbReference type="PANTHER" id="PTHR35910:SF6">
    <property type="entry name" value="2EXR DOMAIN-CONTAINING PROTEIN"/>
    <property type="match status" value="1"/>
</dbReference>
<evidence type="ECO:0000313" key="2">
    <source>
        <dbReference type="EMBL" id="KNB19632.1"/>
    </source>
</evidence>
<dbReference type="RefSeq" id="XP_018257677.1">
    <property type="nucleotide sequence ID" value="XM_018403023.1"/>
</dbReference>
<dbReference type="InterPro" id="IPR045518">
    <property type="entry name" value="2EXR"/>
</dbReference>
<proteinExistence type="predicted"/>
<dbReference type="Proteomes" id="UP000009097">
    <property type="component" value="Unassembled WGS sequence"/>
</dbReference>